<proteinExistence type="predicted"/>
<dbReference type="EMBL" id="JBIRYL010000008">
    <property type="protein sequence ID" value="MFI2232657.1"/>
    <property type="molecule type" value="Genomic_DNA"/>
</dbReference>
<organism evidence="1 2">
    <name type="scientific">Nocardia testacea</name>
    <dbReference type="NCBI Taxonomy" id="248551"/>
    <lineage>
        <taxon>Bacteria</taxon>
        <taxon>Bacillati</taxon>
        <taxon>Actinomycetota</taxon>
        <taxon>Actinomycetes</taxon>
        <taxon>Mycobacteriales</taxon>
        <taxon>Nocardiaceae</taxon>
        <taxon>Nocardia</taxon>
    </lineage>
</organism>
<name>A0ABW7W1G9_9NOCA</name>
<reference evidence="1 2" key="1">
    <citation type="submission" date="2024-10" db="EMBL/GenBank/DDBJ databases">
        <title>The Natural Products Discovery Center: Release of the First 8490 Sequenced Strains for Exploring Actinobacteria Biosynthetic Diversity.</title>
        <authorList>
            <person name="Kalkreuter E."/>
            <person name="Kautsar S.A."/>
            <person name="Yang D."/>
            <person name="Bader C.D."/>
            <person name="Teijaro C.N."/>
            <person name="Fluegel L."/>
            <person name="Davis C.M."/>
            <person name="Simpson J.R."/>
            <person name="Lauterbach L."/>
            <person name="Steele A.D."/>
            <person name="Gui C."/>
            <person name="Meng S."/>
            <person name="Li G."/>
            <person name="Viehrig K."/>
            <person name="Ye F."/>
            <person name="Su P."/>
            <person name="Kiefer A.F."/>
            <person name="Nichols A."/>
            <person name="Cepeda A.J."/>
            <person name="Yan W."/>
            <person name="Fan B."/>
            <person name="Jiang Y."/>
            <person name="Adhikari A."/>
            <person name="Zheng C.-J."/>
            <person name="Schuster L."/>
            <person name="Cowan T.M."/>
            <person name="Smanski M.J."/>
            <person name="Chevrette M.G."/>
            <person name="De Carvalho L.P.S."/>
            <person name="Shen B."/>
        </authorList>
    </citation>
    <scope>NUCLEOTIDE SEQUENCE [LARGE SCALE GENOMIC DNA]</scope>
    <source>
        <strain evidence="1 2">NPDC019377</strain>
    </source>
</reference>
<evidence type="ECO:0000313" key="1">
    <source>
        <dbReference type="EMBL" id="MFI2232657.1"/>
    </source>
</evidence>
<gene>
    <name evidence="1" type="ORF">ACH49Z_22665</name>
</gene>
<evidence type="ECO:0000313" key="2">
    <source>
        <dbReference type="Proteomes" id="UP001611494"/>
    </source>
</evidence>
<keyword evidence="2" id="KW-1185">Reference proteome</keyword>
<dbReference type="RefSeq" id="WP_397064438.1">
    <property type="nucleotide sequence ID" value="NZ_JBIRYL010000008.1"/>
</dbReference>
<comment type="caution">
    <text evidence="1">The sequence shown here is derived from an EMBL/GenBank/DDBJ whole genome shotgun (WGS) entry which is preliminary data.</text>
</comment>
<protein>
    <recommendedName>
        <fullName evidence="3">MarR family transcriptional regulator</fullName>
    </recommendedName>
</protein>
<dbReference type="Proteomes" id="UP001611494">
    <property type="component" value="Unassembled WGS sequence"/>
</dbReference>
<accession>A0ABW7W1G9</accession>
<sequence>MIAVTEDQAKLLLLGTEALPGSERWLLAWLLDRPERMSIAFEEVAAGLGIGFREFGDLCARWRECGLLTIAYSDDHDAFLLQATDYAALVLRLDPVQWASHLHSDPVDLDEMELAA</sequence>
<evidence type="ECO:0008006" key="3">
    <source>
        <dbReference type="Google" id="ProtNLM"/>
    </source>
</evidence>